<protein>
    <submittedName>
        <fullName evidence="2">Uncharacterized protein</fullName>
    </submittedName>
</protein>
<evidence type="ECO:0000313" key="2">
    <source>
        <dbReference type="EMBL" id="UWX97801.1"/>
    </source>
</evidence>
<organism evidence="2 3">
    <name type="scientific">Arthrobacter zhaoxinii</name>
    <dbReference type="NCBI Taxonomy" id="2964616"/>
    <lineage>
        <taxon>Bacteria</taxon>
        <taxon>Bacillati</taxon>
        <taxon>Actinomycetota</taxon>
        <taxon>Actinomycetes</taxon>
        <taxon>Micrococcales</taxon>
        <taxon>Micrococcaceae</taxon>
        <taxon>Arthrobacter</taxon>
    </lineage>
</organism>
<evidence type="ECO:0000256" key="1">
    <source>
        <dbReference type="SAM" id="MobiDB-lite"/>
    </source>
</evidence>
<proteinExistence type="predicted"/>
<evidence type="ECO:0000313" key="3">
    <source>
        <dbReference type="Proteomes" id="UP001059859"/>
    </source>
</evidence>
<accession>A0ABY5YU89</accession>
<dbReference type="RefSeq" id="WP_260652976.1">
    <property type="nucleotide sequence ID" value="NZ_CP104275.1"/>
</dbReference>
<feature type="region of interest" description="Disordered" evidence="1">
    <location>
        <begin position="1"/>
        <end position="123"/>
    </location>
</feature>
<keyword evidence="3" id="KW-1185">Reference proteome</keyword>
<gene>
    <name evidence="2" type="ORF">N2K95_03705</name>
</gene>
<name>A0ABY5YU89_9MICC</name>
<reference evidence="2" key="1">
    <citation type="submission" date="2022-09" db="EMBL/GenBank/DDBJ databases">
        <title>Novel species in genus Arthrobacter.</title>
        <authorList>
            <person name="Liu Y."/>
        </authorList>
    </citation>
    <scope>NUCLEOTIDE SEQUENCE</scope>
    <source>
        <strain evidence="2">Zg-Y815</strain>
    </source>
</reference>
<feature type="compositionally biased region" description="Polar residues" evidence="1">
    <location>
        <begin position="65"/>
        <end position="78"/>
    </location>
</feature>
<feature type="compositionally biased region" description="Low complexity" evidence="1">
    <location>
        <begin position="99"/>
        <end position="116"/>
    </location>
</feature>
<dbReference type="Proteomes" id="UP001059859">
    <property type="component" value="Chromosome"/>
</dbReference>
<sequence>MDQLGNTEPTTEEQDHDDQQPPGPAGNEDASRTPCTLAVYRAVPAVSGDGTGSDDDGTQVDTDASTDTNRDSGSTESAATPAATLFDAPIPVPGPAPDSASGSATAEPAEPATGATGVDGFPDGFTGVLAMANLESFDEHATGEVLARLSHLVR</sequence>
<dbReference type="EMBL" id="CP104275">
    <property type="protein sequence ID" value="UWX97801.1"/>
    <property type="molecule type" value="Genomic_DNA"/>
</dbReference>